<sequence>MKGIILAGGRGTRLYPATVAVSKQLLPVYDKPMVYYPISTLMLAGVGEILVISTPEALPLFERLLGDGSAWGMRFAYAAQAAPNGLAEALLIGEDFLGGERCALALGDNIFHGAGLTGQLRRAAAFEEGAVIFAAEVDDPTSFGVVSFDAAGRAVEIVEKPKAPKSHWAVTGLYFYDGTASQKARRLQPSPRGELEITDLNRLYLEEGGLAVERLPRGTAWLDTGSFENLAAAGHFVQVMEQRQGLKIACPEEIAWRAGFIDDDHLAGLARQHPNEYGRYLTKLLRERPGGGVLGS</sequence>
<dbReference type="InterPro" id="IPR005907">
    <property type="entry name" value="G1P_thy_trans_s"/>
</dbReference>
<dbReference type="EMBL" id="JACHOO010000003">
    <property type="protein sequence ID" value="MBB5752406.1"/>
    <property type="molecule type" value="Genomic_DNA"/>
</dbReference>
<keyword evidence="12" id="KW-1185">Reference proteome</keyword>
<comment type="caution">
    <text evidence="11">The sequence shown here is derived from an EMBL/GenBank/DDBJ whole genome shotgun (WGS) entry which is preliminary data.</text>
</comment>
<dbReference type="FunFam" id="3.90.550.10:FF:000023">
    <property type="entry name" value="Glucose-1-phosphate thymidylyltransferase"/>
    <property type="match status" value="1"/>
</dbReference>
<dbReference type="SUPFAM" id="SSF53448">
    <property type="entry name" value="Nucleotide-diphospho-sugar transferases"/>
    <property type="match status" value="1"/>
</dbReference>
<name>A0A7W9CVQ5_9HYPH</name>
<evidence type="ECO:0000256" key="2">
    <source>
        <dbReference type="ARBA" id="ARBA00010480"/>
    </source>
</evidence>
<evidence type="ECO:0000256" key="6">
    <source>
        <dbReference type="ARBA" id="ARBA00022723"/>
    </source>
</evidence>
<dbReference type="EC" id="2.7.7.24" evidence="3 9"/>
<dbReference type="PANTHER" id="PTHR43532:SF1">
    <property type="entry name" value="GLUCOSE-1-PHOSPHATE THYMIDYLYLTRANSFERASE 1"/>
    <property type="match status" value="1"/>
</dbReference>
<evidence type="ECO:0000256" key="4">
    <source>
        <dbReference type="ARBA" id="ARBA00022679"/>
    </source>
</evidence>
<evidence type="ECO:0000256" key="7">
    <source>
        <dbReference type="ARBA" id="ARBA00022842"/>
    </source>
</evidence>
<evidence type="ECO:0000256" key="3">
    <source>
        <dbReference type="ARBA" id="ARBA00012461"/>
    </source>
</evidence>
<gene>
    <name evidence="11" type="ORF">GGQ63_001460</name>
</gene>
<dbReference type="GO" id="GO:0008879">
    <property type="term" value="F:glucose-1-phosphate thymidylyltransferase activity"/>
    <property type="evidence" value="ECO:0007669"/>
    <property type="project" value="UniProtKB-EC"/>
</dbReference>
<comment type="catalytic activity">
    <reaction evidence="8 9">
        <text>dTTP + alpha-D-glucose 1-phosphate + H(+) = dTDP-alpha-D-glucose + diphosphate</text>
        <dbReference type="Rhea" id="RHEA:15225"/>
        <dbReference type="ChEBI" id="CHEBI:15378"/>
        <dbReference type="ChEBI" id="CHEBI:33019"/>
        <dbReference type="ChEBI" id="CHEBI:37568"/>
        <dbReference type="ChEBI" id="CHEBI:57477"/>
        <dbReference type="ChEBI" id="CHEBI:58601"/>
        <dbReference type="EC" id="2.7.7.24"/>
    </reaction>
</comment>
<comment type="similarity">
    <text evidence="2 9">Belongs to the glucose-1-phosphate thymidylyltransferase family.</text>
</comment>
<evidence type="ECO:0000256" key="9">
    <source>
        <dbReference type="RuleBase" id="RU003706"/>
    </source>
</evidence>
<evidence type="ECO:0000313" key="11">
    <source>
        <dbReference type="EMBL" id="MBB5752406.1"/>
    </source>
</evidence>
<dbReference type="Proteomes" id="UP000523821">
    <property type="component" value="Unassembled WGS sequence"/>
</dbReference>
<evidence type="ECO:0000256" key="8">
    <source>
        <dbReference type="ARBA" id="ARBA00049336"/>
    </source>
</evidence>
<dbReference type="CDD" id="cd02538">
    <property type="entry name" value="G1P_TT_short"/>
    <property type="match status" value="1"/>
</dbReference>
<comment type="function">
    <text evidence="9">Catalyzes the formation of dTDP-glucose, from dTTP and glucose 1-phosphate, as well as its pyrophosphorolysis.</text>
</comment>
<proteinExistence type="inferred from homology"/>
<evidence type="ECO:0000256" key="1">
    <source>
        <dbReference type="ARBA" id="ARBA00001946"/>
    </source>
</evidence>
<dbReference type="Pfam" id="PF00483">
    <property type="entry name" value="NTP_transferase"/>
    <property type="match status" value="1"/>
</dbReference>
<dbReference type="InterPro" id="IPR029044">
    <property type="entry name" value="Nucleotide-diphossugar_trans"/>
</dbReference>
<keyword evidence="6 9" id="KW-0479">Metal-binding</keyword>
<accession>A0A7W9CVQ5</accession>
<evidence type="ECO:0000313" key="12">
    <source>
        <dbReference type="Proteomes" id="UP000523821"/>
    </source>
</evidence>
<dbReference type="InterPro" id="IPR005835">
    <property type="entry name" value="NTP_transferase_dom"/>
</dbReference>
<reference evidence="11 12" key="1">
    <citation type="submission" date="2020-08" db="EMBL/GenBank/DDBJ databases">
        <title>Genomic Encyclopedia of Type Strains, Phase IV (KMG-IV): sequencing the most valuable type-strain genomes for metagenomic binning, comparative biology and taxonomic classification.</title>
        <authorList>
            <person name="Goeker M."/>
        </authorList>
    </citation>
    <scope>NUCLEOTIDE SEQUENCE [LARGE SCALE GENOMIC DNA]</scope>
    <source>
        <strain evidence="11 12">DSM 16268</strain>
    </source>
</reference>
<protein>
    <recommendedName>
        <fullName evidence="3 9">Glucose-1-phosphate thymidylyltransferase</fullName>
        <ecNumber evidence="3 9">2.7.7.24</ecNumber>
    </recommendedName>
</protein>
<evidence type="ECO:0000256" key="5">
    <source>
        <dbReference type="ARBA" id="ARBA00022695"/>
    </source>
</evidence>
<dbReference type="RefSeq" id="WP_183854178.1">
    <property type="nucleotide sequence ID" value="NZ_JACHOO010000003.1"/>
</dbReference>
<dbReference type="PANTHER" id="PTHR43532">
    <property type="entry name" value="GLUCOSE-1-PHOSPHATE THYMIDYLYLTRANSFERASE"/>
    <property type="match status" value="1"/>
</dbReference>
<feature type="domain" description="Nucleotidyl transferase" evidence="10">
    <location>
        <begin position="2"/>
        <end position="236"/>
    </location>
</feature>
<keyword evidence="4 9" id="KW-0808">Transferase</keyword>
<dbReference type="Gene3D" id="3.90.550.10">
    <property type="entry name" value="Spore Coat Polysaccharide Biosynthesis Protein SpsA, Chain A"/>
    <property type="match status" value="1"/>
</dbReference>
<organism evidence="11 12">
    <name type="scientific">Prosthecomicrobium pneumaticum</name>
    <dbReference type="NCBI Taxonomy" id="81895"/>
    <lineage>
        <taxon>Bacteria</taxon>
        <taxon>Pseudomonadati</taxon>
        <taxon>Pseudomonadota</taxon>
        <taxon>Alphaproteobacteria</taxon>
        <taxon>Hyphomicrobiales</taxon>
        <taxon>Kaistiaceae</taxon>
        <taxon>Prosthecomicrobium</taxon>
    </lineage>
</organism>
<keyword evidence="7 9" id="KW-0460">Magnesium</keyword>
<dbReference type="AlphaFoldDB" id="A0A7W9CVQ5"/>
<comment type="cofactor">
    <cofactor evidence="1">
        <name>Mg(2+)</name>
        <dbReference type="ChEBI" id="CHEBI:18420"/>
    </cofactor>
</comment>
<dbReference type="NCBIfam" id="TIGR01207">
    <property type="entry name" value="rmlA"/>
    <property type="match status" value="1"/>
</dbReference>
<keyword evidence="5 9" id="KW-0548">Nucleotidyltransferase</keyword>
<dbReference type="GO" id="GO:0046872">
    <property type="term" value="F:metal ion binding"/>
    <property type="evidence" value="ECO:0007669"/>
    <property type="project" value="UniProtKB-KW"/>
</dbReference>
<evidence type="ECO:0000259" key="10">
    <source>
        <dbReference type="Pfam" id="PF00483"/>
    </source>
</evidence>